<feature type="domain" description="EGF-like" evidence="3">
    <location>
        <begin position="482"/>
        <end position="521"/>
    </location>
</feature>
<dbReference type="PROSITE" id="PS50026">
    <property type="entry name" value="EGF_3"/>
    <property type="match status" value="1"/>
</dbReference>
<feature type="disulfide bond" evidence="1">
    <location>
        <begin position="492"/>
        <end position="509"/>
    </location>
</feature>
<dbReference type="InterPro" id="IPR000742">
    <property type="entry name" value="EGF"/>
</dbReference>
<evidence type="ECO:0000313" key="5">
    <source>
        <dbReference type="Proteomes" id="UP000821866"/>
    </source>
</evidence>
<sequence length="588" mass="63927">MSPVRSDCGRLLTFCTFAFQVLAVATAFVDRGYWQQTEEIGLLDRIRERAIVAGAAVPRDSSNPGDGSNGARGGVTSAIPCDLFNRTEWSCWLMWPLNRTSRLQLRLSVADDALDRRRLRVAWRRKHKIRGQNLYAVEEITESSTEDIQKHRGLAGLPPDNICMTDDTASPLTGYAAAAISATDMAQEVTPLEGSQEAVLALEDHVALPPDGAMIEWKRRLTRVRFTAPPPNVRLLAGGRLALVSFTGSLSADRTGTALPLSLSCGVFAKDGRFYAMRHFVVASSAAWQGPVTTNTQIMPSTTEGDTVIHLAVKLDSQPAPGAADTGDEYTVVQTNVSVSNGQVAQVALGDRPDSGNRPQVAVQPRRKVPQPVPNPPSPAVDFTSNVCFRLIRGENGVPSVVPCESISSTTTPLPKTSMTTETRRREPPLRWRHHRPRGGSADEFLSMEYPRAGHRSRGADEAGKLPSTPSQQDLLRADVDGLQPCRADEECSRHASCVVPLGATKGRCVCDRGFLGNESREYVDTEGTAGIHNERVVQRAVSVKPFNRFPVHGEIAHGNADNIVDDLHVRFPPAGEGGCRRLPRFPT</sequence>
<comment type="caution">
    <text evidence="4">The sequence shown here is derived from an EMBL/GenBank/DDBJ whole genome shotgun (WGS) entry which is preliminary data.</text>
</comment>
<name>A0A9J6E095_RHIMP</name>
<proteinExistence type="predicted"/>
<keyword evidence="5" id="KW-1185">Reference proteome</keyword>
<reference evidence="4" key="1">
    <citation type="journal article" date="2020" name="Cell">
        <title>Large-Scale Comparative Analyses of Tick Genomes Elucidate Their Genetic Diversity and Vector Capacities.</title>
        <authorList>
            <consortium name="Tick Genome and Microbiome Consortium (TIGMIC)"/>
            <person name="Jia N."/>
            <person name="Wang J."/>
            <person name="Shi W."/>
            <person name="Du L."/>
            <person name="Sun Y."/>
            <person name="Zhan W."/>
            <person name="Jiang J.F."/>
            <person name="Wang Q."/>
            <person name="Zhang B."/>
            <person name="Ji P."/>
            <person name="Bell-Sakyi L."/>
            <person name="Cui X.M."/>
            <person name="Yuan T.T."/>
            <person name="Jiang B.G."/>
            <person name="Yang W.F."/>
            <person name="Lam T.T."/>
            <person name="Chang Q.C."/>
            <person name="Ding S.J."/>
            <person name="Wang X.J."/>
            <person name="Zhu J.G."/>
            <person name="Ruan X.D."/>
            <person name="Zhao L."/>
            <person name="Wei J.T."/>
            <person name="Ye R.Z."/>
            <person name="Que T.C."/>
            <person name="Du C.H."/>
            <person name="Zhou Y.H."/>
            <person name="Cheng J.X."/>
            <person name="Dai P.F."/>
            <person name="Guo W.B."/>
            <person name="Han X.H."/>
            <person name="Huang E.J."/>
            <person name="Li L.F."/>
            <person name="Wei W."/>
            <person name="Gao Y.C."/>
            <person name="Liu J.Z."/>
            <person name="Shao H.Z."/>
            <person name="Wang X."/>
            <person name="Wang C.C."/>
            <person name="Yang T.C."/>
            <person name="Huo Q.B."/>
            <person name="Li W."/>
            <person name="Chen H.Y."/>
            <person name="Chen S.E."/>
            <person name="Zhou L.G."/>
            <person name="Ni X.B."/>
            <person name="Tian J.H."/>
            <person name="Sheng Y."/>
            <person name="Liu T."/>
            <person name="Pan Y.S."/>
            <person name="Xia L.Y."/>
            <person name="Li J."/>
            <person name="Zhao F."/>
            <person name="Cao W.C."/>
        </authorList>
    </citation>
    <scope>NUCLEOTIDE SEQUENCE</scope>
    <source>
        <strain evidence="4">Rmic-2018</strain>
    </source>
</reference>
<evidence type="ECO:0000256" key="2">
    <source>
        <dbReference type="SAM" id="MobiDB-lite"/>
    </source>
</evidence>
<feature type="region of interest" description="Disordered" evidence="2">
    <location>
        <begin position="349"/>
        <end position="378"/>
    </location>
</feature>
<organism evidence="4 5">
    <name type="scientific">Rhipicephalus microplus</name>
    <name type="common">Cattle tick</name>
    <name type="synonym">Boophilus microplus</name>
    <dbReference type="NCBI Taxonomy" id="6941"/>
    <lineage>
        <taxon>Eukaryota</taxon>
        <taxon>Metazoa</taxon>
        <taxon>Ecdysozoa</taxon>
        <taxon>Arthropoda</taxon>
        <taxon>Chelicerata</taxon>
        <taxon>Arachnida</taxon>
        <taxon>Acari</taxon>
        <taxon>Parasitiformes</taxon>
        <taxon>Ixodida</taxon>
        <taxon>Ixodoidea</taxon>
        <taxon>Ixodidae</taxon>
        <taxon>Rhipicephalinae</taxon>
        <taxon>Rhipicephalus</taxon>
        <taxon>Boophilus</taxon>
    </lineage>
</organism>
<gene>
    <name evidence="4" type="ORF">HPB51_007079</name>
</gene>
<dbReference type="Proteomes" id="UP000821866">
    <property type="component" value="Chromosome 4"/>
</dbReference>
<evidence type="ECO:0000259" key="3">
    <source>
        <dbReference type="PROSITE" id="PS50026"/>
    </source>
</evidence>
<keyword evidence="1" id="KW-1015">Disulfide bond</keyword>
<accession>A0A9J6E095</accession>
<protein>
    <recommendedName>
        <fullName evidence="3">EGF-like domain-containing protein</fullName>
    </recommendedName>
</protein>
<comment type="caution">
    <text evidence="1">Lacks conserved residue(s) required for the propagation of feature annotation.</text>
</comment>
<evidence type="ECO:0000313" key="4">
    <source>
        <dbReference type="EMBL" id="KAH8027529.1"/>
    </source>
</evidence>
<keyword evidence="1" id="KW-0245">EGF-like domain</keyword>
<reference evidence="4" key="2">
    <citation type="submission" date="2021-09" db="EMBL/GenBank/DDBJ databases">
        <authorList>
            <person name="Jia N."/>
            <person name="Wang J."/>
            <person name="Shi W."/>
            <person name="Du L."/>
            <person name="Sun Y."/>
            <person name="Zhan W."/>
            <person name="Jiang J."/>
            <person name="Wang Q."/>
            <person name="Zhang B."/>
            <person name="Ji P."/>
            <person name="Sakyi L.B."/>
            <person name="Cui X."/>
            <person name="Yuan T."/>
            <person name="Jiang B."/>
            <person name="Yang W."/>
            <person name="Lam T.T.-Y."/>
            <person name="Chang Q."/>
            <person name="Ding S."/>
            <person name="Wang X."/>
            <person name="Zhu J."/>
            <person name="Ruan X."/>
            <person name="Zhao L."/>
            <person name="Wei J."/>
            <person name="Que T."/>
            <person name="Du C."/>
            <person name="Cheng J."/>
            <person name="Dai P."/>
            <person name="Han X."/>
            <person name="Huang E."/>
            <person name="Gao Y."/>
            <person name="Liu J."/>
            <person name="Shao H."/>
            <person name="Ye R."/>
            <person name="Li L."/>
            <person name="Wei W."/>
            <person name="Wang X."/>
            <person name="Wang C."/>
            <person name="Huo Q."/>
            <person name="Li W."/>
            <person name="Guo W."/>
            <person name="Chen H."/>
            <person name="Chen S."/>
            <person name="Zhou L."/>
            <person name="Zhou L."/>
            <person name="Ni X."/>
            <person name="Tian J."/>
            <person name="Zhou Y."/>
            <person name="Sheng Y."/>
            <person name="Liu T."/>
            <person name="Pan Y."/>
            <person name="Xia L."/>
            <person name="Li J."/>
            <person name="Zhao F."/>
            <person name="Cao W."/>
        </authorList>
    </citation>
    <scope>NUCLEOTIDE SEQUENCE</scope>
    <source>
        <strain evidence="4">Rmic-2018</strain>
        <tissue evidence="4">Larvae</tissue>
    </source>
</reference>
<feature type="region of interest" description="Disordered" evidence="2">
    <location>
        <begin position="403"/>
        <end position="443"/>
    </location>
</feature>
<feature type="compositionally biased region" description="Low complexity" evidence="2">
    <location>
        <begin position="406"/>
        <end position="421"/>
    </location>
</feature>
<dbReference type="AlphaFoldDB" id="A0A9J6E095"/>
<dbReference type="EMBL" id="JABSTU010000006">
    <property type="protein sequence ID" value="KAH8027529.1"/>
    <property type="molecule type" value="Genomic_DNA"/>
</dbReference>
<evidence type="ECO:0000256" key="1">
    <source>
        <dbReference type="PROSITE-ProRule" id="PRU00076"/>
    </source>
</evidence>